<gene>
    <name evidence="1" type="ORF">S03H2_34274</name>
</gene>
<proteinExistence type="predicted"/>
<sequence length="70" mass="8253">MVIKKKEEELKEKTFKTIQMFEGKGLLSRESLSVLEELLKDTAIEFFNNFVKGLENPTKNKLFQNFVNRI</sequence>
<name>X1IA06_9ZZZZ</name>
<evidence type="ECO:0000313" key="1">
    <source>
        <dbReference type="EMBL" id="GAH54418.1"/>
    </source>
</evidence>
<dbReference type="AlphaFoldDB" id="X1IA06"/>
<comment type="caution">
    <text evidence="1">The sequence shown here is derived from an EMBL/GenBank/DDBJ whole genome shotgun (WGS) entry which is preliminary data.</text>
</comment>
<reference evidence="1" key="1">
    <citation type="journal article" date="2014" name="Front. Microbiol.">
        <title>High frequency of phylogenetically diverse reductive dehalogenase-homologous genes in deep subseafloor sedimentary metagenomes.</title>
        <authorList>
            <person name="Kawai M."/>
            <person name="Futagami T."/>
            <person name="Toyoda A."/>
            <person name="Takaki Y."/>
            <person name="Nishi S."/>
            <person name="Hori S."/>
            <person name="Arai W."/>
            <person name="Tsubouchi T."/>
            <person name="Morono Y."/>
            <person name="Uchiyama I."/>
            <person name="Ito T."/>
            <person name="Fujiyama A."/>
            <person name="Inagaki F."/>
            <person name="Takami H."/>
        </authorList>
    </citation>
    <scope>NUCLEOTIDE SEQUENCE</scope>
    <source>
        <strain evidence="1">Expedition CK06-06</strain>
    </source>
</reference>
<accession>X1IA06</accession>
<organism evidence="1">
    <name type="scientific">marine sediment metagenome</name>
    <dbReference type="NCBI Taxonomy" id="412755"/>
    <lineage>
        <taxon>unclassified sequences</taxon>
        <taxon>metagenomes</taxon>
        <taxon>ecological metagenomes</taxon>
    </lineage>
</organism>
<dbReference type="EMBL" id="BARU01020902">
    <property type="protein sequence ID" value="GAH54418.1"/>
    <property type="molecule type" value="Genomic_DNA"/>
</dbReference>
<protein>
    <submittedName>
        <fullName evidence="1">Uncharacterized protein</fullName>
    </submittedName>
</protein>